<reference evidence="1 2" key="1">
    <citation type="submission" date="2024-03" db="EMBL/GenBank/DDBJ databases">
        <title>Natural products discovery in diverse microorganisms through a two-stage MS feature dereplication strategy.</title>
        <authorList>
            <person name="Zhang R."/>
        </authorList>
    </citation>
    <scope>NUCLEOTIDE SEQUENCE [LARGE SCALE GENOMIC DNA]</scope>
    <source>
        <strain evidence="1 2">18930</strain>
    </source>
</reference>
<protein>
    <submittedName>
        <fullName evidence="1">Uncharacterized protein</fullName>
    </submittedName>
</protein>
<name>A0ABZ2PLV2_9NOCA</name>
<sequence>MTKTTRGRTVAVRLPIELAGSEIAELFTGMGLRSAPGLGPGEWILREGVTTRKWLGRRLVESQDLAGSWLRETKFDLLKAPLQDLDEPAVTPTDVTDEQSEIARRLQALQTIAPILYRTQLSVVTASDAELKATAAHQYERLRSETFTDGQVVFPNLAVTWVSIDLCVYARYKLPAMLLRFEQDPDLVRRISSGTVKAGSEEQFFASNQAIAGVGLLDDTYLGPLLACTAPDIWAVHAQRLGSTLIYSLGKSVSGVDRMPAEPLQLLPRRAPGEFRERVEPSGAQAWTDAINWWTTKLDEMFAYLSDPVTFQDTDGYYLPYHHQNWMLNAEEFFNRTSSAAMAWRDTYSGQIATYTALDIVAEGFLGTDMSALCSPKRASRALENLQTSIPSLAQQVLLPRASAAVEALRKVADGFFIRNSRGTDTVDIVLGDGQVENLETGAAVSAVMRGRRNATHGFGGKRDKAARTARILAHHDGTFPTNLQFLPYLYLLEVLNEPDKSRRRIGFQSRSF</sequence>
<dbReference type="EMBL" id="CP147846">
    <property type="protein sequence ID" value="WXG69837.1"/>
    <property type="molecule type" value="Genomic_DNA"/>
</dbReference>
<accession>A0ABZ2PLV2</accession>
<keyword evidence="2" id="KW-1185">Reference proteome</keyword>
<dbReference type="Proteomes" id="UP001432000">
    <property type="component" value="Chromosome"/>
</dbReference>
<dbReference type="RefSeq" id="WP_338890860.1">
    <property type="nucleotide sequence ID" value="NZ_CP147846.1"/>
</dbReference>
<evidence type="ECO:0000313" key="1">
    <source>
        <dbReference type="EMBL" id="WXG69837.1"/>
    </source>
</evidence>
<proteinExistence type="predicted"/>
<gene>
    <name evidence="1" type="ORF">WDS16_04630</name>
</gene>
<evidence type="ECO:0000313" key="2">
    <source>
        <dbReference type="Proteomes" id="UP001432000"/>
    </source>
</evidence>
<organism evidence="1 2">
    <name type="scientific">Rhodococcus sovatensis</name>
    <dbReference type="NCBI Taxonomy" id="1805840"/>
    <lineage>
        <taxon>Bacteria</taxon>
        <taxon>Bacillati</taxon>
        <taxon>Actinomycetota</taxon>
        <taxon>Actinomycetes</taxon>
        <taxon>Mycobacteriales</taxon>
        <taxon>Nocardiaceae</taxon>
        <taxon>Rhodococcus</taxon>
    </lineage>
</organism>